<gene>
    <name evidence="3" type="primary">g6605</name>
    <name evidence="3" type="ORF">VP750_LOCUS5651</name>
</gene>
<keyword evidence="4" id="KW-1185">Reference proteome</keyword>
<comment type="caution">
    <text evidence="3">The sequence shown here is derived from an EMBL/GenBank/DDBJ whole genome shotgun (WGS) entry which is preliminary data.</text>
</comment>
<feature type="region of interest" description="Disordered" evidence="1">
    <location>
        <begin position="501"/>
        <end position="538"/>
    </location>
</feature>
<dbReference type="EMBL" id="CAXHTA020000009">
    <property type="protein sequence ID" value="CAL5223992.1"/>
    <property type="molecule type" value="Genomic_DNA"/>
</dbReference>
<accession>A0ABP1G2A9</accession>
<dbReference type="SUPFAM" id="SSF52402">
    <property type="entry name" value="Adenine nucleotide alpha hydrolases-like"/>
    <property type="match status" value="1"/>
</dbReference>
<dbReference type="InterPro" id="IPR014729">
    <property type="entry name" value="Rossmann-like_a/b/a_fold"/>
</dbReference>
<feature type="compositionally biased region" description="Polar residues" evidence="1">
    <location>
        <begin position="473"/>
        <end position="484"/>
    </location>
</feature>
<feature type="domain" description="UspA" evidence="2">
    <location>
        <begin position="202"/>
        <end position="331"/>
    </location>
</feature>
<dbReference type="InterPro" id="IPR006016">
    <property type="entry name" value="UspA"/>
</dbReference>
<evidence type="ECO:0000259" key="2">
    <source>
        <dbReference type="Pfam" id="PF00582"/>
    </source>
</evidence>
<proteinExistence type="predicted"/>
<evidence type="ECO:0000256" key="1">
    <source>
        <dbReference type="SAM" id="MobiDB-lite"/>
    </source>
</evidence>
<protein>
    <submittedName>
        <fullName evidence="3">G6605 protein</fullName>
    </submittedName>
</protein>
<feature type="compositionally biased region" description="Low complexity" evidence="1">
    <location>
        <begin position="505"/>
        <end position="520"/>
    </location>
</feature>
<sequence length="538" mass="58254">MERKIALCVSQWSADSTLYAWSYAKQYFLRKRRDAQGVEVLSPLDKLYVVHVFKDGRKEREKEGSKWCAGGPLLPAMATALAKFPHQIVELEGQSVHQSLLEFGAKENVDIMILGDKEHKGTVQRMVQPGGIGHASTSDTIKSKSKRPCLVVRPASARNEKMRIKSNINLGSLLGGSEGVFDGAISSRLKAMAPTTAVDEVRKVCLAFESMDVGQQMLAWATKFCLFPDDEVYIVHCLSKSLMKLSNKKGNEVGPEIVEDIEREQVNVVSNTQLKDDAKQGLVDFLEENNIDLVITGTATTSRFRKTLNLGQSSLSSHLLHHGPCPTLVIPFKSMNSEGSVPEGALPMVSPDGAVEMSPRESMDTPAPAPPAYSAFSGHRRTSVDKHAGSSPAAYPLTITSDGEDEDGQAGPHSGSKPGRTTSLRQALQSWRGIQKAIGRTGSGNHFASDDGEEGQESSRRSSRTLPAMPDLESSQTAQLRRQLQEQTNEIAALKEQVRQLQSMLPSASRRPEAAAAAGALPPPSPIREPTEPPAAAS</sequence>
<dbReference type="Proteomes" id="UP001497392">
    <property type="component" value="Unassembled WGS sequence"/>
</dbReference>
<feature type="region of interest" description="Disordered" evidence="1">
    <location>
        <begin position="341"/>
        <end position="423"/>
    </location>
</feature>
<reference evidence="3 4" key="1">
    <citation type="submission" date="2024-06" db="EMBL/GenBank/DDBJ databases">
        <authorList>
            <person name="Kraege A."/>
            <person name="Thomma B."/>
        </authorList>
    </citation>
    <scope>NUCLEOTIDE SEQUENCE [LARGE SCALE GENOMIC DNA]</scope>
</reference>
<feature type="region of interest" description="Disordered" evidence="1">
    <location>
        <begin position="439"/>
        <end position="484"/>
    </location>
</feature>
<evidence type="ECO:0000313" key="3">
    <source>
        <dbReference type="EMBL" id="CAL5223992.1"/>
    </source>
</evidence>
<organism evidence="3 4">
    <name type="scientific">Coccomyxa viridis</name>
    <dbReference type="NCBI Taxonomy" id="1274662"/>
    <lineage>
        <taxon>Eukaryota</taxon>
        <taxon>Viridiplantae</taxon>
        <taxon>Chlorophyta</taxon>
        <taxon>core chlorophytes</taxon>
        <taxon>Trebouxiophyceae</taxon>
        <taxon>Trebouxiophyceae incertae sedis</taxon>
        <taxon>Coccomyxaceae</taxon>
        <taxon>Coccomyxa</taxon>
    </lineage>
</organism>
<name>A0ABP1G2A9_9CHLO</name>
<dbReference type="Gene3D" id="3.40.50.620">
    <property type="entry name" value="HUPs"/>
    <property type="match status" value="2"/>
</dbReference>
<evidence type="ECO:0000313" key="4">
    <source>
        <dbReference type="Proteomes" id="UP001497392"/>
    </source>
</evidence>
<dbReference type="Pfam" id="PF00582">
    <property type="entry name" value="Usp"/>
    <property type="match status" value="1"/>
</dbReference>